<evidence type="ECO:0000256" key="6">
    <source>
        <dbReference type="PROSITE-ProRule" id="PRU00068"/>
    </source>
</evidence>
<dbReference type="GO" id="GO:0016020">
    <property type="term" value="C:membrane"/>
    <property type="evidence" value="ECO:0007669"/>
    <property type="project" value="UniProtKB-SubCell"/>
</dbReference>
<evidence type="ECO:0000256" key="4">
    <source>
        <dbReference type="ARBA" id="ARBA00023136"/>
    </source>
</evidence>
<evidence type="ECO:0000259" key="11">
    <source>
        <dbReference type="PROSITE" id="PS50214"/>
    </source>
</evidence>
<dbReference type="STRING" id="6248.A0A0K0EGL7"/>
<feature type="disulfide bond" evidence="7">
    <location>
        <begin position="615"/>
        <end position="624"/>
    </location>
</feature>
<feature type="disulfide bond" evidence="8">
    <location>
        <begin position="302"/>
        <end position="326"/>
    </location>
</feature>
<feature type="domain" description="Disintegrin" evidence="11">
    <location>
        <begin position="353"/>
        <end position="441"/>
    </location>
</feature>
<feature type="active site" evidence="8">
    <location>
        <position position="285"/>
    </location>
</feature>
<organism evidence="14">
    <name type="scientific">Strongyloides stercoralis</name>
    <name type="common">Threadworm</name>
    <dbReference type="NCBI Taxonomy" id="6248"/>
    <lineage>
        <taxon>Eukaryota</taxon>
        <taxon>Metazoa</taxon>
        <taxon>Ecdysozoa</taxon>
        <taxon>Nematoda</taxon>
        <taxon>Chromadorea</taxon>
        <taxon>Rhabditida</taxon>
        <taxon>Tylenchina</taxon>
        <taxon>Panagrolaimomorpha</taxon>
        <taxon>Strongyloidoidea</taxon>
        <taxon>Strongyloididae</taxon>
        <taxon>Strongyloides</taxon>
    </lineage>
</organism>
<dbReference type="PANTHER" id="PTHR11905:SF159">
    <property type="entry name" value="ADAM METALLOPROTEASE"/>
    <property type="match status" value="1"/>
</dbReference>
<dbReference type="WBParaSite" id="SSTP_0000862800.1">
    <property type="protein sequence ID" value="SSTP_0000862800.1"/>
    <property type="gene ID" value="SSTP_0000862800"/>
</dbReference>
<evidence type="ECO:0000256" key="5">
    <source>
        <dbReference type="ARBA" id="ARBA00023157"/>
    </source>
</evidence>
<sequence>MNTISNCELTINIIENGEILNTNNLSNILSKSNVTLLLQNTLTNSYNYTINIKRKETSECHFESDLNDYVFLSINYCLPQVISGILKSNDNFYILSNKSGYNNIFQLTTNSNNPCPIFHKYRHKRQSSKKSNFVRKPDYYDNYISDKKRYVELGLIADNSIYIKYNKDEKLVNARLQAIADFVNVLYSPLNIYVYLTYVEVWKDKDLIYVSEESNISLQNLVDYRVKLMKNQPHDNTHLITNKVFQNSVIGKAYKGTMCANDNSVGVDMDHNSNPAFVAATVAHEMGHNFGMEHDAPYPEPCKCASPICIMYVASNLTLPNHWSECSLSQLSTSLSRGVDYCLMNVPKTKKGDSKCGNGIVEAGEDCDCGSTVHCDSSCCIPATCKLSNNAECASGDCCDLKTCKPKKKAVMCRSPKSECDLPEFCDGNSQYCPADFYIQDGVHCPLSPNSFCYNGYCGDRDKQCAKLWGAEVHNGVDICYTKLNIVGNEYGNCGYKNDTFFKCKDQDVFCGSLQCDNLNNQPIFGDPYSIRSVMSWAKEGDKTTTCRTFRTTYSINLKDRDPGMVPDGSTCGKDKFCVGAQCKQKSDVIATLPFCDPTDCNNLGICNNVGNCHCKYGYGGTGCEIPGYGGSINSGPMHDTAAFRPFLWVMWLFILTIAIFGGLSYYYKKNKNICLPKIVWKKCKNVLNIRGMLVPVRKAPAPPNRLPKPNENINAAWGNNDNEIHVGDFLTARFIPKPPSFKPPVCNYTDGGSYVQLSGPKNYFTCDRPKIPPPTAPSNEISKLPNIENTYINKAKENNTIFLNSNDKINNKKIDVSCNINNEYEMMNCNGIQRPSQPPPPVPKHGVKPKIAKKPIIKKNNKYEDIILDDINKNIQHINKDNSDNKSIESLPKINVKDLAKRFDENRNK</sequence>
<dbReference type="CDD" id="cd04269">
    <property type="entry name" value="ZnMc_adamalysin_II_like"/>
    <property type="match status" value="1"/>
</dbReference>
<keyword evidence="8" id="KW-0862">Zinc</keyword>
<dbReference type="InterPro" id="IPR036436">
    <property type="entry name" value="Disintegrin_dom_sf"/>
</dbReference>
<dbReference type="WBParaSite" id="TCONS_00016860.p1">
    <property type="protein sequence ID" value="TCONS_00016860.p1"/>
    <property type="gene ID" value="XLOC_011506"/>
</dbReference>
<dbReference type="InterPro" id="IPR001762">
    <property type="entry name" value="Disintegrin_dom"/>
</dbReference>
<dbReference type="InterPro" id="IPR034027">
    <property type="entry name" value="Reprolysin_adamalysin"/>
</dbReference>
<name>A0A0K0EGL7_STRER</name>
<dbReference type="FunFam" id="3.40.390.10:FF:000002">
    <property type="entry name" value="Disintegrin and metalloproteinase domain-containing protein 22"/>
    <property type="match status" value="1"/>
</dbReference>
<dbReference type="SMART" id="SM00050">
    <property type="entry name" value="DISIN"/>
    <property type="match status" value="1"/>
</dbReference>
<dbReference type="GO" id="GO:0046872">
    <property type="term" value="F:metal ion binding"/>
    <property type="evidence" value="ECO:0007669"/>
    <property type="project" value="UniProtKB-KW"/>
</dbReference>
<dbReference type="InterPro" id="IPR006586">
    <property type="entry name" value="ADAM_Cys-rich"/>
</dbReference>
<keyword evidence="5 7" id="KW-1015">Disulfide bond</keyword>
<dbReference type="PROSITE" id="PS00022">
    <property type="entry name" value="EGF_1"/>
    <property type="match status" value="1"/>
</dbReference>
<dbReference type="InterPro" id="IPR024079">
    <property type="entry name" value="MetalloPept_cat_dom_sf"/>
</dbReference>
<dbReference type="PROSITE" id="PS50215">
    <property type="entry name" value="ADAM_MEPRO"/>
    <property type="match status" value="1"/>
</dbReference>
<accession>A0A0K0EGL7</accession>
<keyword evidence="7" id="KW-0245">EGF-like domain</keyword>
<keyword evidence="4 9" id="KW-0472">Membrane</keyword>
<dbReference type="FunFam" id="4.10.70.10:FF:000001">
    <property type="entry name" value="Disintegrin and metalloproteinase domain-containing protein 22"/>
    <property type="match status" value="1"/>
</dbReference>
<evidence type="ECO:0000256" key="3">
    <source>
        <dbReference type="ARBA" id="ARBA00022989"/>
    </source>
</evidence>
<dbReference type="Gene3D" id="3.40.390.10">
    <property type="entry name" value="Collagenase (Catalytic Domain)"/>
    <property type="match status" value="1"/>
</dbReference>
<dbReference type="PANTHER" id="PTHR11905">
    <property type="entry name" value="ADAM A DISINTEGRIN AND METALLOPROTEASE DOMAIN"/>
    <property type="match status" value="1"/>
</dbReference>
<evidence type="ECO:0000313" key="14">
    <source>
        <dbReference type="WBParaSite" id="SSTP_0000862800.1"/>
    </source>
</evidence>
<dbReference type="PROSITE" id="PS50026">
    <property type="entry name" value="EGF_3"/>
    <property type="match status" value="1"/>
</dbReference>
<dbReference type="SUPFAM" id="SSF57552">
    <property type="entry name" value="Blood coagulation inhibitor (disintegrin)"/>
    <property type="match status" value="1"/>
</dbReference>
<evidence type="ECO:0000256" key="2">
    <source>
        <dbReference type="ARBA" id="ARBA00022692"/>
    </source>
</evidence>
<keyword evidence="3 9" id="KW-1133">Transmembrane helix</keyword>
<dbReference type="SMART" id="SM00608">
    <property type="entry name" value="ACR"/>
    <property type="match status" value="1"/>
</dbReference>
<reference evidence="14" key="1">
    <citation type="submission" date="2015-08" db="UniProtKB">
        <authorList>
            <consortium name="WormBaseParasite"/>
        </authorList>
    </citation>
    <scope>IDENTIFICATION</scope>
</reference>
<feature type="binding site" evidence="8">
    <location>
        <position position="284"/>
    </location>
    <ligand>
        <name>Zn(2+)</name>
        <dbReference type="ChEBI" id="CHEBI:29105"/>
        <note>catalytic</note>
    </ligand>
</feature>
<dbReference type="Pfam" id="PF01421">
    <property type="entry name" value="Reprolysin"/>
    <property type="match status" value="1"/>
</dbReference>
<evidence type="ECO:0000256" key="1">
    <source>
        <dbReference type="ARBA" id="ARBA00004167"/>
    </source>
</evidence>
<feature type="domain" description="EGF-like" evidence="10">
    <location>
        <begin position="592"/>
        <end position="625"/>
    </location>
</feature>
<keyword evidence="13" id="KW-1185">Reference proteome</keyword>
<dbReference type="Gene3D" id="4.10.70.10">
    <property type="entry name" value="Disintegrin domain"/>
    <property type="match status" value="1"/>
</dbReference>
<comment type="caution">
    <text evidence="7">Lacks conserved residue(s) required for the propagation of feature annotation.</text>
</comment>
<dbReference type="InterPro" id="IPR001590">
    <property type="entry name" value="Peptidase_M12B"/>
</dbReference>
<dbReference type="SUPFAM" id="SSF55486">
    <property type="entry name" value="Metalloproteases ('zincins'), catalytic domain"/>
    <property type="match status" value="1"/>
</dbReference>
<evidence type="ECO:0000256" key="7">
    <source>
        <dbReference type="PROSITE-ProRule" id="PRU00076"/>
    </source>
</evidence>
<dbReference type="Pfam" id="PF08516">
    <property type="entry name" value="ADAM_CR"/>
    <property type="match status" value="1"/>
</dbReference>
<proteinExistence type="predicted"/>
<feature type="transmembrane region" description="Helical" evidence="9">
    <location>
        <begin position="647"/>
        <end position="668"/>
    </location>
</feature>
<evidence type="ECO:0000313" key="13">
    <source>
        <dbReference type="Proteomes" id="UP000035681"/>
    </source>
</evidence>
<evidence type="ECO:0000259" key="12">
    <source>
        <dbReference type="PROSITE" id="PS50215"/>
    </source>
</evidence>
<dbReference type="AlphaFoldDB" id="A0A0K0EGL7"/>
<evidence type="ECO:0000256" key="8">
    <source>
        <dbReference type="PROSITE-ProRule" id="PRU00276"/>
    </source>
</evidence>
<dbReference type="PROSITE" id="PS50214">
    <property type="entry name" value="DISINTEGRIN_2"/>
    <property type="match status" value="1"/>
</dbReference>
<dbReference type="InterPro" id="IPR000742">
    <property type="entry name" value="EGF"/>
</dbReference>
<keyword evidence="8" id="KW-0479">Metal-binding</keyword>
<feature type="disulfide bond" evidence="6">
    <location>
        <begin position="413"/>
        <end position="433"/>
    </location>
</feature>
<protein>
    <submittedName>
        <fullName evidence="14">Peptidase M12B domain-containing protein</fullName>
    </submittedName>
</protein>
<dbReference type="Pfam" id="PF00200">
    <property type="entry name" value="Disintegrin"/>
    <property type="match status" value="1"/>
</dbReference>
<feature type="binding site" evidence="8">
    <location>
        <position position="288"/>
    </location>
    <ligand>
        <name>Zn(2+)</name>
        <dbReference type="ChEBI" id="CHEBI:29105"/>
        <note>catalytic</note>
    </ligand>
</feature>
<dbReference type="PROSITE" id="PS01186">
    <property type="entry name" value="EGF_2"/>
    <property type="match status" value="1"/>
</dbReference>
<comment type="subcellular location">
    <subcellularLocation>
        <location evidence="1">Membrane</location>
        <topology evidence="1">Single-pass membrane protein</topology>
    </subcellularLocation>
</comment>
<dbReference type="GO" id="GO:0006509">
    <property type="term" value="P:membrane protein ectodomain proteolysis"/>
    <property type="evidence" value="ECO:0007669"/>
    <property type="project" value="TreeGrafter"/>
</dbReference>
<feature type="disulfide bond" evidence="8">
    <location>
        <begin position="304"/>
        <end position="309"/>
    </location>
</feature>
<evidence type="ECO:0000256" key="9">
    <source>
        <dbReference type="SAM" id="Phobius"/>
    </source>
</evidence>
<evidence type="ECO:0000259" key="10">
    <source>
        <dbReference type="PROSITE" id="PS50026"/>
    </source>
</evidence>
<keyword evidence="2 9" id="KW-0812">Transmembrane</keyword>
<dbReference type="Proteomes" id="UP000035681">
    <property type="component" value="Unplaced"/>
</dbReference>
<feature type="domain" description="Peptidase M12B" evidence="12">
    <location>
        <begin position="149"/>
        <end position="347"/>
    </location>
</feature>
<dbReference type="GO" id="GO:0004222">
    <property type="term" value="F:metalloendopeptidase activity"/>
    <property type="evidence" value="ECO:0007669"/>
    <property type="project" value="InterPro"/>
</dbReference>
<feature type="binding site" evidence="8">
    <location>
        <position position="294"/>
    </location>
    <ligand>
        <name>Zn(2+)</name>
        <dbReference type="ChEBI" id="CHEBI:29105"/>
        <note>catalytic</note>
    </ligand>
</feature>